<reference evidence="2 3" key="1">
    <citation type="submission" date="2017-12" db="EMBL/GenBank/DDBJ databases">
        <title>Phylogenetic diversity of female urinary microbiome.</title>
        <authorList>
            <person name="Thomas-White K."/>
            <person name="Wolfe A.J."/>
        </authorList>
    </citation>
    <scope>NUCLEOTIDE SEQUENCE [LARGE SCALE GENOMIC DNA]</scope>
    <source>
        <strain evidence="2 3">UMB1298</strain>
    </source>
</reference>
<dbReference type="InterPro" id="IPR001206">
    <property type="entry name" value="Diacylglycerol_kinase_cat_dom"/>
</dbReference>
<sequence length="655" mass="69476">MNSISLEAMGGPFVGVNFSVPILPHDAIPRTQNRTRLPGMDTSPQLAVVVNPVHALSSPAVRATREVVAELGWPAPLVLSTTPDSPGAEQAREALAAGATRVVVVGGDGTVRQVADALAGTECVLGIVPTGTANLAARNLGLAQLTRKGLRHAVTAAVTTAGDHIDVGRATWRGTEGLQRGTFLVTAGMGHDAAIIQDVESADKERHGWRAYVRPALARAADPGWPVTVDGEEGEPWSVLVTNSGAIPWGLGVSSARMDDGLLQVVVVDPDPLVEWLTVALAGVLPQVPRLPGIRRHSTATATLRPDSPAPAHLDGDPLGEVWELTCSVEPAALWVARPHPARDSSPALDPHVLTSATPAGVVAVIRSLREGGITPAEREAVTSALLALQGEHFQEVKYLLNSGGDGHDLEHFVYDVLDAGQRRRVLDHIAAQAVPHDELRVLSDIDDTFKANLHDRRYDRGTVYPGVVELLVALDRSDAAGDASRPGDLTFVTARPAGPRDLLERYSAKGFTGLGLPAHTILTGTVRGLVDRGRMRDGKVRNMRRDAALFPECRQVFLGDSGQADAEVALEVRRRWPDHLTAAFIHCVTEVDEATRERWRAAGVHPVDDWAQAARVAGQLGLIDTAAVQRVEAAVAAGVPALADTDGTRPVPAR</sequence>
<dbReference type="GO" id="GO:0008195">
    <property type="term" value="F:phosphatidate phosphatase activity"/>
    <property type="evidence" value="ECO:0007669"/>
    <property type="project" value="InterPro"/>
</dbReference>
<gene>
    <name evidence="2" type="ORF">CYJ76_00625</name>
</gene>
<dbReference type="Pfam" id="PF00781">
    <property type="entry name" value="DAGK_cat"/>
    <property type="match status" value="1"/>
</dbReference>
<dbReference type="InterPro" id="IPR045540">
    <property type="entry name" value="YegS/DAGK_C"/>
</dbReference>
<dbReference type="Proteomes" id="UP000234206">
    <property type="component" value="Unassembled WGS sequence"/>
</dbReference>
<dbReference type="Gene3D" id="2.60.200.40">
    <property type="match status" value="1"/>
</dbReference>
<dbReference type="InterPro" id="IPR019236">
    <property type="entry name" value="APP1_cat"/>
</dbReference>
<evidence type="ECO:0000259" key="1">
    <source>
        <dbReference type="PROSITE" id="PS50146"/>
    </source>
</evidence>
<dbReference type="Pfam" id="PF09949">
    <property type="entry name" value="APP1_cat"/>
    <property type="match status" value="1"/>
</dbReference>
<keyword evidence="3" id="KW-1185">Reference proteome</keyword>
<dbReference type="SMART" id="SM00046">
    <property type="entry name" value="DAGKc"/>
    <property type="match status" value="1"/>
</dbReference>
<dbReference type="PANTHER" id="PTHR40861:SF1">
    <property type="entry name" value="PHOSPHATIDATE PHOSPHATASE APP1 CATALYTIC DOMAIN-CONTAINING PROTEIN"/>
    <property type="match status" value="1"/>
</dbReference>
<protein>
    <recommendedName>
        <fullName evidence="1">DAGKc domain-containing protein</fullName>
    </recommendedName>
</protein>
<dbReference type="Pfam" id="PF19279">
    <property type="entry name" value="YegS_C"/>
    <property type="match status" value="1"/>
</dbReference>
<evidence type="ECO:0000313" key="2">
    <source>
        <dbReference type="EMBL" id="PKZ42793.1"/>
    </source>
</evidence>
<organism evidence="2 3">
    <name type="scientific">Kytococcus schroeteri</name>
    <dbReference type="NCBI Taxonomy" id="138300"/>
    <lineage>
        <taxon>Bacteria</taxon>
        <taxon>Bacillati</taxon>
        <taxon>Actinomycetota</taxon>
        <taxon>Actinomycetes</taxon>
        <taxon>Micrococcales</taxon>
        <taxon>Kytococcaceae</taxon>
        <taxon>Kytococcus</taxon>
    </lineage>
</organism>
<dbReference type="InterPro" id="IPR017438">
    <property type="entry name" value="ATP-NAD_kinase_N"/>
</dbReference>
<evidence type="ECO:0000313" key="3">
    <source>
        <dbReference type="Proteomes" id="UP000234206"/>
    </source>
</evidence>
<dbReference type="SUPFAM" id="SSF111331">
    <property type="entry name" value="NAD kinase/diacylglycerol kinase-like"/>
    <property type="match status" value="1"/>
</dbReference>
<dbReference type="Gene3D" id="3.40.50.10330">
    <property type="entry name" value="Probable inorganic polyphosphate/atp-NAD kinase, domain 1"/>
    <property type="match status" value="1"/>
</dbReference>
<dbReference type="GO" id="GO:0016301">
    <property type="term" value="F:kinase activity"/>
    <property type="evidence" value="ECO:0007669"/>
    <property type="project" value="InterPro"/>
</dbReference>
<dbReference type="PROSITE" id="PS50146">
    <property type="entry name" value="DAGK"/>
    <property type="match status" value="1"/>
</dbReference>
<dbReference type="PANTHER" id="PTHR40861">
    <property type="entry name" value="DUF2183 DOMAIN-CONTAINING PROTEIN"/>
    <property type="match status" value="1"/>
</dbReference>
<proteinExistence type="predicted"/>
<feature type="domain" description="DAGKc" evidence="1">
    <location>
        <begin position="41"/>
        <end position="174"/>
    </location>
</feature>
<comment type="caution">
    <text evidence="2">The sequence shown here is derived from an EMBL/GenBank/DDBJ whole genome shotgun (WGS) entry which is preliminary data.</text>
</comment>
<dbReference type="EMBL" id="PKIZ01000001">
    <property type="protein sequence ID" value="PKZ42793.1"/>
    <property type="molecule type" value="Genomic_DNA"/>
</dbReference>
<dbReference type="AlphaFoldDB" id="A0A2I1PDT4"/>
<name>A0A2I1PDT4_9MICO</name>
<accession>A0A2I1PDT4</accession>
<dbReference type="OrthoDB" id="4840954at2"/>
<dbReference type="InterPro" id="IPR016064">
    <property type="entry name" value="NAD/diacylglycerol_kinase_sf"/>
</dbReference>